<evidence type="ECO:0000256" key="3">
    <source>
        <dbReference type="SAM" id="MobiDB-lite"/>
    </source>
</evidence>
<keyword evidence="2" id="KW-0233">DNA recombination</keyword>
<gene>
    <name evidence="4" type="ORF">S01H1_29169</name>
</gene>
<dbReference type="GO" id="GO:0006310">
    <property type="term" value="P:DNA recombination"/>
    <property type="evidence" value="ECO:0007669"/>
    <property type="project" value="UniProtKB-KW"/>
</dbReference>
<dbReference type="EMBL" id="BARS01017870">
    <property type="protein sequence ID" value="GAF88199.1"/>
    <property type="molecule type" value="Genomic_DNA"/>
</dbReference>
<name>X0T4P4_9ZZZZ</name>
<proteinExistence type="predicted"/>
<feature type="compositionally biased region" description="Basic and acidic residues" evidence="3">
    <location>
        <begin position="203"/>
        <end position="220"/>
    </location>
</feature>
<dbReference type="AlphaFoldDB" id="X0T4P4"/>
<evidence type="ECO:0000256" key="2">
    <source>
        <dbReference type="ARBA" id="ARBA00023172"/>
    </source>
</evidence>
<evidence type="ECO:0000313" key="4">
    <source>
        <dbReference type="EMBL" id="GAF88199.1"/>
    </source>
</evidence>
<sequence length="220" mass="25607">RIRPSLQYRFQNGKTVDAVVRVGENLVPIDAKFPFPLQDFERMVTTQSQEEQIRLRRQFTRTIKKHIEDVSQYIQPDEGTFDFALLYIPAENLYYETVVRGSQPSEESDIYSYCREKRVFLVSPNTFYAYLQAIVLGLKGLQVEKFAREILGHLERLKGELQGFQEDYELIGRHIYNAAKKHTEAETKLTRLSGRLELLSGEPRVEQLPEGDTETRDEGE</sequence>
<feature type="non-terminal residue" evidence="4">
    <location>
        <position position="1"/>
    </location>
</feature>
<accession>X0T4P4</accession>
<dbReference type="PANTHER" id="PTHR30563">
    <property type="entry name" value="DNA RECOMBINATION PROTEIN RMUC"/>
    <property type="match status" value="1"/>
</dbReference>
<comment type="caution">
    <text evidence="4">The sequence shown here is derived from an EMBL/GenBank/DDBJ whole genome shotgun (WGS) entry which is preliminary data.</text>
</comment>
<protein>
    <recommendedName>
        <fullName evidence="5">DNA recombination protein RmuC</fullName>
    </recommendedName>
</protein>
<evidence type="ECO:0000256" key="1">
    <source>
        <dbReference type="ARBA" id="ARBA00023054"/>
    </source>
</evidence>
<organism evidence="4">
    <name type="scientific">marine sediment metagenome</name>
    <dbReference type="NCBI Taxonomy" id="412755"/>
    <lineage>
        <taxon>unclassified sequences</taxon>
        <taxon>metagenomes</taxon>
        <taxon>ecological metagenomes</taxon>
    </lineage>
</organism>
<dbReference type="InterPro" id="IPR003798">
    <property type="entry name" value="DNA_recombination_RmuC"/>
</dbReference>
<evidence type="ECO:0008006" key="5">
    <source>
        <dbReference type="Google" id="ProtNLM"/>
    </source>
</evidence>
<reference evidence="4" key="1">
    <citation type="journal article" date="2014" name="Front. Microbiol.">
        <title>High frequency of phylogenetically diverse reductive dehalogenase-homologous genes in deep subseafloor sedimentary metagenomes.</title>
        <authorList>
            <person name="Kawai M."/>
            <person name="Futagami T."/>
            <person name="Toyoda A."/>
            <person name="Takaki Y."/>
            <person name="Nishi S."/>
            <person name="Hori S."/>
            <person name="Arai W."/>
            <person name="Tsubouchi T."/>
            <person name="Morono Y."/>
            <person name="Uchiyama I."/>
            <person name="Ito T."/>
            <person name="Fujiyama A."/>
            <person name="Inagaki F."/>
            <person name="Takami H."/>
        </authorList>
    </citation>
    <scope>NUCLEOTIDE SEQUENCE</scope>
    <source>
        <strain evidence="4">Expedition CK06-06</strain>
    </source>
</reference>
<dbReference type="PANTHER" id="PTHR30563:SF0">
    <property type="entry name" value="DNA RECOMBINATION PROTEIN RMUC"/>
    <property type="match status" value="1"/>
</dbReference>
<feature type="region of interest" description="Disordered" evidence="3">
    <location>
        <begin position="200"/>
        <end position="220"/>
    </location>
</feature>
<keyword evidence="1" id="KW-0175">Coiled coil</keyword>
<dbReference type="Pfam" id="PF02646">
    <property type="entry name" value="RmuC"/>
    <property type="match status" value="1"/>
</dbReference>